<dbReference type="SUPFAM" id="SSF57716">
    <property type="entry name" value="Glucocorticoid receptor-like (DNA-binding domain)"/>
    <property type="match status" value="1"/>
</dbReference>
<dbReference type="InterPro" id="IPR011011">
    <property type="entry name" value="Znf_FYVE_PHD"/>
</dbReference>
<feature type="compositionally biased region" description="Basic and acidic residues" evidence="6">
    <location>
        <begin position="632"/>
        <end position="643"/>
    </location>
</feature>
<dbReference type="InterPro" id="IPR017884">
    <property type="entry name" value="SANT_dom"/>
</dbReference>
<evidence type="ECO:0000256" key="3">
    <source>
        <dbReference type="ARBA" id="ARBA00022833"/>
    </source>
</evidence>
<keyword evidence="1" id="KW-0479">Metal-binding</keyword>
<dbReference type="InterPro" id="IPR029617">
    <property type="entry name" value="Snt2"/>
</dbReference>
<dbReference type="Gene3D" id="1.10.10.60">
    <property type="entry name" value="Homeodomain-like"/>
    <property type="match status" value="1"/>
</dbReference>
<name>A0A163JWB8_ABSGL</name>
<evidence type="ECO:0000256" key="2">
    <source>
        <dbReference type="ARBA" id="ARBA00022771"/>
    </source>
</evidence>
<dbReference type="InParanoid" id="A0A163JWB8"/>
<dbReference type="SMART" id="SM00717">
    <property type="entry name" value="SANT"/>
    <property type="match status" value="1"/>
</dbReference>
<evidence type="ECO:0000313" key="10">
    <source>
        <dbReference type="Proteomes" id="UP000078561"/>
    </source>
</evidence>
<feature type="compositionally biased region" description="Low complexity" evidence="6">
    <location>
        <begin position="451"/>
        <end position="475"/>
    </location>
</feature>
<evidence type="ECO:0000259" key="8">
    <source>
        <dbReference type="PROSITE" id="PS51293"/>
    </source>
</evidence>
<dbReference type="Proteomes" id="UP000078561">
    <property type="component" value="Unassembled WGS sequence"/>
</dbReference>
<evidence type="ECO:0000256" key="4">
    <source>
        <dbReference type="ARBA" id="ARBA00023125"/>
    </source>
</evidence>
<feature type="compositionally biased region" description="Basic and acidic residues" evidence="6">
    <location>
        <begin position="611"/>
        <end position="624"/>
    </location>
</feature>
<dbReference type="PANTHER" id="PTHR47672:SF1">
    <property type="entry name" value="E3 UBIQUITIN-PROTEIN LIGASE SNT2"/>
    <property type="match status" value="1"/>
</dbReference>
<dbReference type="FunFam" id="1.10.10.60:FF:000012">
    <property type="entry name" value="Metastasis-associated 1 family, member 3"/>
    <property type="match status" value="1"/>
</dbReference>
<dbReference type="SUPFAM" id="SSF46689">
    <property type="entry name" value="Homeodomain-like"/>
    <property type="match status" value="1"/>
</dbReference>
<keyword evidence="2" id="KW-0863">Zinc-finger</keyword>
<gene>
    <name evidence="9" type="primary">ABSGL_09322.1 scaffold 11175</name>
</gene>
<dbReference type="InterPro" id="IPR009057">
    <property type="entry name" value="Homeodomain-like_sf"/>
</dbReference>
<dbReference type="InterPro" id="IPR000949">
    <property type="entry name" value="ELM2_dom"/>
</dbReference>
<dbReference type="GO" id="GO:0006355">
    <property type="term" value="P:regulation of DNA-templated transcription"/>
    <property type="evidence" value="ECO:0007669"/>
    <property type="project" value="InterPro"/>
</dbReference>
<keyword evidence="4" id="KW-0238">DNA-binding</keyword>
<dbReference type="SUPFAM" id="SSF57903">
    <property type="entry name" value="FYVE/PHD zinc finger"/>
    <property type="match status" value="1"/>
</dbReference>
<feature type="region of interest" description="Disordered" evidence="6">
    <location>
        <begin position="388"/>
        <end position="475"/>
    </location>
</feature>
<protein>
    <recommendedName>
        <fullName evidence="11">PHD-type domain-containing protein</fullName>
    </recommendedName>
</protein>
<organism evidence="9">
    <name type="scientific">Absidia glauca</name>
    <name type="common">Pin mould</name>
    <dbReference type="NCBI Taxonomy" id="4829"/>
    <lineage>
        <taxon>Eukaryota</taxon>
        <taxon>Fungi</taxon>
        <taxon>Fungi incertae sedis</taxon>
        <taxon>Mucoromycota</taxon>
        <taxon>Mucoromycotina</taxon>
        <taxon>Mucoromycetes</taxon>
        <taxon>Mucorales</taxon>
        <taxon>Cunninghamellaceae</taxon>
        <taxon>Absidia</taxon>
    </lineage>
</organism>
<evidence type="ECO:0000256" key="5">
    <source>
        <dbReference type="ARBA" id="ARBA00023242"/>
    </source>
</evidence>
<keyword evidence="5" id="KW-0539">Nucleus</keyword>
<dbReference type="SMART" id="SM00401">
    <property type="entry name" value="ZnF_GATA"/>
    <property type="match status" value="1"/>
</dbReference>
<dbReference type="AlphaFoldDB" id="A0A163JWB8"/>
<dbReference type="PANTHER" id="PTHR47672">
    <property type="entry name" value="E3 UBIQUITIN-PROTEIN LIGASE SNT2"/>
    <property type="match status" value="1"/>
</dbReference>
<dbReference type="STRING" id="4829.A0A163JWB8"/>
<dbReference type="OrthoDB" id="336088at2759"/>
<evidence type="ECO:0000313" key="9">
    <source>
        <dbReference type="EMBL" id="SAM03481.1"/>
    </source>
</evidence>
<dbReference type="GO" id="GO:0048189">
    <property type="term" value="C:Lid2 complex"/>
    <property type="evidence" value="ECO:0007669"/>
    <property type="project" value="TreeGrafter"/>
</dbReference>
<feature type="compositionally biased region" description="Low complexity" evidence="6">
    <location>
        <begin position="173"/>
        <end position="184"/>
    </location>
</feature>
<feature type="region of interest" description="Disordered" evidence="6">
    <location>
        <begin position="157"/>
        <end position="204"/>
    </location>
</feature>
<dbReference type="GO" id="GO:0043565">
    <property type="term" value="F:sequence-specific DNA binding"/>
    <property type="evidence" value="ECO:0007669"/>
    <property type="project" value="InterPro"/>
</dbReference>
<keyword evidence="10" id="KW-1185">Reference proteome</keyword>
<proteinExistence type="predicted"/>
<dbReference type="Gene3D" id="3.30.50.10">
    <property type="entry name" value="Erythroid Transcription Factor GATA-1, subunit A"/>
    <property type="match status" value="1"/>
</dbReference>
<dbReference type="GO" id="GO:0004842">
    <property type="term" value="F:ubiquitin-protein transferase activity"/>
    <property type="evidence" value="ECO:0007669"/>
    <property type="project" value="TreeGrafter"/>
</dbReference>
<dbReference type="GO" id="GO:0036205">
    <property type="term" value="P:histone catabolic process"/>
    <property type="evidence" value="ECO:0007669"/>
    <property type="project" value="TreeGrafter"/>
</dbReference>
<feature type="compositionally biased region" description="Basic and acidic residues" evidence="6">
    <location>
        <begin position="590"/>
        <end position="603"/>
    </location>
</feature>
<feature type="domain" description="ELM2" evidence="7">
    <location>
        <begin position="133"/>
        <end position="269"/>
    </location>
</feature>
<dbReference type="Pfam" id="PF13831">
    <property type="entry name" value="PHD_2"/>
    <property type="match status" value="1"/>
</dbReference>
<evidence type="ECO:0000256" key="6">
    <source>
        <dbReference type="SAM" id="MobiDB-lite"/>
    </source>
</evidence>
<evidence type="ECO:0000259" key="7">
    <source>
        <dbReference type="PROSITE" id="PS51156"/>
    </source>
</evidence>
<feature type="domain" description="SANT" evidence="8">
    <location>
        <begin position="274"/>
        <end position="325"/>
    </location>
</feature>
<dbReference type="Gene3D" id="3.30.40.10">
    <property type="entry name" value="Zinc/RING finger domain, C3HC4 (zinc finger)"/>
    <property type="match status" value="1"/>
</dbReference>
<feature type="compositionally biased region" description="Basic and acidic residues" evidence="6">
    <location>
        <begin position="193"/>
        <end position="203"/>
    </location>
</feature>
<dbReference type="EMBL" id="LT554202">
    <property type="protein sequence ID" value="SAM03481.1"/>
    <property type="molecule type" value="Genomic_DNA"/>
</dbReference>
<reference evidence="9" key="1">
    <citation type="submission" date="2016-04" db="EMBL/GenBank/DDBJ databases">
        <authorList>
            <person name="Evans L.H."/>
            <person name="Alamgir A."/>
            <person name="Owens N."/>
            <person name="Weber N.D."/>
            <person name="Virtaneva K."/>
            <person name="Barbian K."/>
            <person name="Babar A."/>
            <person name="Rosenke K."/>
        </authorList>
    </citation>
    <scope>NUCLEOTIDE SEQUENCE [LARGE SCALE GENOMIC DNA]</scope>
    <source>
        <strain evidence="9">CBS 101.48</strain>
    </source>
</reference>
<dbReference type="InterPro" id="IPR000679">
    <property type="entry name" value="Znf_GATA"/>
</dbReference>
<dbReference type="Pfam" id="PF13832">
    <property type="entry name" value="zf-HC5HC2H_2"/>
    <property type="match status" value="1"/>
</dbReference>
<dbReference type="InterPro" id="IPR019787">
    <property type="entry name" value="Znf_PHD-finger"/>
</dbReference>
<sequence length="1027" mass="114303">MSCLSPPLTRKPSKGFAWQCAFCSKVDSDDSDASSPGSVTDDTAATEPASPGKRPARLRSQQQQQKVQPKKEKQVHEQKLISSKAASSLAANMKIFEDPTQIKTTHMWPFRYLGVNTNIKDILDIDDRIYPRAASRIGTKYQATLANPLHGETLTTSATASATASPRKTPGHSPSSTSTTISSTLDEDNSLLGDDKIPARGTDDTVTALFSQPTRLKEEELDDYISKVQALPNLPLAPHSSDTFDLALLMLERSDYNPDAALAKISQVTKDHFGFLATWDADEIEAFEQTIKEHGHDLHFMKQNIPTKSMADIVRFFYQWKKSDRYEPVYSVWTKVFRPTKSFKRNTRSIIDCLNITQQNDSALIEQLTNQAKIVQYHNDDVETSIYVKHSPDSSGSDSDATDDDGDKEYKDYNAINSLKKRPPPRNSRPIRSTRTTRRSVAMATKKMDAPKTVSTTTTAPTTSAPTTTDTSTASNIATIKQGNETDPSIIPATAASKDGRPFECNNCHVTRSRVWRRVPGDTDRKQKVFDRVLCDLCGTHWLKYAKKRPVNNDSVSSQAKAAAVLLRKSGGVVKRKLPEVESDGSSMKRPKEVTYYKPKVVDSDGPSMKRPREASQSKAKEVDSDGPSMKRPKEASQHKPKEIVPVGITLHLPCQVCLSTEQPKRLFSCVDCSIVVHDDCYGIAKDEIEQWRCDICKNKKKKTLSYLYRCLICGTGPSDKPEAMKPTTGNQWVHISCALFLPRLKFVDAATLSPIEYVGAVAPSEPREVSSEEDGEEMMTHHLCFMYSRRVSYQNCGAKLHAQCALMNGYRAGFKIDPVPSSQAHEFVVVEPGTFGRSSPRGVMIPKLYCPHHDLLSHRNIYPMMTRTPGTKSWITIYADMYKRTNPNTTPAIRRYYSYAVANGLELPKYHNHMNPTPLSTPRSTSIYNTKAMKRPYTRKNATPATTTTPTRANGNMLLSTLLNPSCSKCVITSSPFWWDAKGLVEDDAPDRSANAKLCQKCYCQLLSSLTTNPPPAQQEQQSAST</sequence>
<evidence type="ECO:0000256" key="1">
    <source>
        <dbReference type="ARBA" id="ARBA00022723"/>
    </source>
</evidence>
<dbReference type="InterPro" id="IPR013088">
    <property type="entry name" value="Znf_NHR/GATA"/>
</dbReference>
<feature type="compositionally biased region" description="Basic and acidic residues" evidence="6">
    <location>
        <begin position="69"/>
        <end position="79"/>
    </location>
</feature>
<dbReference type="OMA" id="CAICHEM"/>
<accession>A0A163JWB8</accession>
<keyword evidence="3" id="KW-0862">Zinc</keyword>
<dbReference type="PROSITE" id="PS51156">
    <property type="entry name" value="ELM2"/>
    <property type="match status" value="1"/>
</dbReference>
<feature type="region of interest" description="Disordered" evidence="6">
    <location>
        <begin position="26"/>
        <end position="80"/>
    </location>
</feature>
<dbReference type="GO" id="GO:0008270">
    <property type="term" value="F:zinc ion binding"/>
    <property type="evidence" value="ECO:0007669"/>
    <property type="project" value="UniProtKB-KW"/>
</dbReference>
<dbReference type="PROSITE" id="PS51293">
    <property type="entry name" value="SANT"/>
    <property type="match status" value="1"/>
</dbReference>
<evidence type="ECO:0008006" key="11">
    <source>
        <dbReference type="Google" id="ProtNLM"/>
    </source>
</evidence>
<feature type="region of interest" description="Disordered" evidence="6">
    <location>
        <begin position="577"/>
        <end position="643"/>
    </location>
</feature>
<dbReference type="InterPro" id="IPR001005">
    <property type="entry name" value="SANT/Myb"/>
</dbReference>
<dbReference type="InterPro" id="IPR013083">
    <property type="entry name" value="Znf_RING/FYVE/PHD"/>
</dbReference>